<dbReference type="EMBL" id="MLIH01000012">
    <property type="protein sequence ID" value="OHU09787.1"/>
    <property type="molecule type" value="Genomic_DNA"/>
</dbReference>
<reference evidence="2 3" key="1">
    <citation type="submission" date="2016-10" db="EMBL/GenBank/DDBJ databases">
        <title>Evaluation of Human, Animal and Environmental Mycobacterium chelonae Isolates by Core Genome Phylogenomic Analysis, Targeted Gene Comparison, and Anti-microbial Susceptibility Patterns: A Tale of Mistaken Identities.</title>
        <authorList>
            <person name="Fogelson S.B."/>
            <person name="Camus A.C."/>
            <person name="Lorenz W."/>
            <person name="Vasireddy R."/>
            <person name="Vasireddy S."/>
            <person name="Smith T."/>
            <person name="Brown-Elliott B.A."/>
            <person name="Wallace R.J.Jr."/>
            <person name="Hasan N.A."/>
            <person name="Reischl U."/>
            <person name="Sanchez S."/>
        </authorList>
    </citation>
    <scope>NUCLEOTIDE SEQUENCE [LARGE SCALE GENOMIC DNA]</scope>
    <source>
        <strain evidence="2 3">8528</strain>
    </source>
</reference>
<dbReference type="SUPFAM" id="SSF53474">
    <property type="entry name" value="alpha/beta-Hydrolases"/>
    <property type="match status" value="1"/>
</dbReference>
<dbReference type="Pfam" id="PF12697">
    <property type="entry name" value="Abhydrolase_6"/>
    <property type="match status" value="1"/>
</dbReference>
<keyword evidence="3" id="KW-1185">Reference proteome</keyword>
<evidence type="ECO:0000313" key="2">
    <source>
        <dbReference type="EMBL" id="OHU09787.1"/>
    </source>
</evidence>
<gene>
    <name evidence="2" type="ORF">BKG73_11580</name>
</gene>
<sequence>MAAGHGESRVMPTFESSAGPIHYRDSGDGPPIVFMHGLFVTGTMWRKIIDPLSERFRCIAPDLPLGAHKAPMHPGAELTPRSVAGLVRELIGGLDLHDVTVVATDTGGAITQLLLAGGSDRIGRVVLTPCDSFDNFLPLSIRVFQYWARVPGTDFVLRPFKLKWARRALGNTLAKHSIPDEVLGEWVRPLLADKAVRRDVRAFLRGIDNRDTLAAAETLRGFDKPVLLLWPRKLPFFPFAHAERWAALLPDAKLVEVPDSYTFVSEDQPELMVREIEAFAAQRV</sequence>
<accession>A0ABX3C005</accession>
<dbReference type="Gene3D" id="3.40.50.1820">
    <property type="entry name" value="alpha/beta hydrolase"/>
    <property type="match status" value="1"/>
</dbReference>
<proteinExistence type="predicted"/>
<comment type="caution">
    <text evidence="2">The sequence shown here is derived from an EMBL/GenBank/DDBJ whole genome shotgun (WGS) entry which is preliminary data.</text>
</comment>
<dbReference type="InterPro" id="IPR000073">
    <property type="entry name" value="AB_hydrolase_1"/>
</dbReference>
<dbReference type="PANTHER" id="PTHR43798:SF24">
    <property type="entry name" value="CIS-3-ALKYL-4-ALKYLOXETAN-2-ONE DECARBOXYLASE"/>
    <property type="match status" value="1"/>
</dbReference>
<name>A0ABX3C005_9MYCO</name>
<protein>
    <submittedName>
        <fullName evidence="2">Alpha/beta hydrolase</fullName>
    </submittedName>
</protein>
<dbReference type="GO" id="GO:0016787">
    <property type="term" value="F:hydrolase activity"/>
    <property type="evidence" value="ECO:0007669"/>
    <property type="project" value="UniProtKB-KW"/>
</dbReference>
<dbReference type="PANTHER" id="PTHR43798">
    <property type="entry name" value="MONOACYLGLYCEROL LIPASE"/>
    <property type="match status" value="1"/>
</dbReference>
<organism evidence="2 3">
    <name type="scientific">Mycobacteroides saopaulense</name>
    <dbReference type="NCBI Taxonomy" id="1578165"/>
    <lineage>
        <taxon>Bacteria</taxon>
        <taxon>Bacillati</taxon>
        <taxon>Actinomycetota</taxon>
        <taxon>Actinomycetes</taxon>
        <taxon>Mycobacteriales</taxon>
        <taxon>Mycobacteriaceae</taxon>
        <taxon>Mycobacteroides</taxon>
    </lineage>
</organism>
<dbReference type="Proteomes" id="UP000179621">
    <property type="component" value="Unassembled WGS sequence"/>
</dbReference>
<evidence type="ECO:0000313" key="3">
    <source>
        <dbReference type="Proteomes" id="UP000179621"/>
    </source>
</evidence>
<dbReference type="InterPro" id="IPR050266">
    <property type="entry name" value="AB_hydrolase_sf"/>
</dbReference>
<evidence type="ECO:0000259" key="1">
    <source>
        <dbReference type="Pfam" id="PF12697"/>
    </source>
</evidence>
<feature type="domain" description="AB hydrolase-1" evidence="1">
    <location>
        <begin position="32"/>
        <end position="274"/>
    </location>
</feature>
<keyword evidence="2" id="KW-0378">Hydrolase</keyword>
<dbReference type="RefSeq" id="WP_070912179.1">
    <property type="nucleotide sequence ID" value="NZ_MLIC01000005.1"/>
</dbReference>
<dbReference type="InterPro" id="IPR029058">
    <property type="entry name" value="AB_hydrolase_fold"/>
</dbReference>